<sequence length="118" mass="12489">MTATAPTTEQGVQERPEVRVASLEEIPEGEGRTYVVEGEQVAVFRHRSGRVSAVQATCPHSGGPLADGQIDERFVVCPLHLFAWDLATGESTSGQPPVRVHPCRVGADGSVVVGGAER</sequence>
<dbReference type="PANTHER" id="PTHR21496">
    <property type="entry name" value="FERREDOXIN-RELATED"/>
    <property type="match status" value="1"/>
</dbReference>
<evidence type="ECO:0000256" key="1">
    <source>
        <dbReference type="ARBA" id="ARBA00022714"/>
    </source>
</evidence>
<accession>A0ABP9I6D1</accession>
<evidence type="ECO:0000259" key="7">
    <source>
        <dbReference type="PROSITE" id="PS51296"/>
    </source>
</evidence>
<dbReference type="SUPFAM" id="SSF50022">
    <property type="entry name" value="ISP domain"/>
    <property type="match status" value="1"/>
</dbReference>
<comment type="cofactor">
    <cofactor evidence="5">
        <name>[2Fe-2S] cluster</name>
        <dbReference type="ChEBI" id="CHEBI:190135"/>
    </cofactor>
</comment>
<dbReference type="PANTHER" id="PTHR21496:SF0">
    <property type="entry name" value="RIESKE DOMAIN-CONTAINING PROTEIN"/>
    <property type="match status" value="1"/>
</dbReference>
<evidence type="ECO:0000256" key="3">
    <source>
        <dbReference type="ARBA" id="ARBA00023004"/>
    </source>
</evidence>
<comment type="caution">
    <text evidence="8">The sequence shown here is derived from an EMBL/GenBank/DDBJ whole genome shotgun (WGS) entry which is preliminary data.</text>
</comment>
<dbReference type="Gene3D" id="2.102.10.10">
    <property type="entry name" value="Rieske [2Fe-2S] iron-sulphur domain"/>
    <property type="match status" value="1"/>
</dbReference>
<keyword evidence="2" id="KW-0479">Metal-binding</keyword>
<evidence type="ECO:0000256" key="5">
    <source>
        <dbReference type="ARBA" id="ARBA00034078"/>
    </source>
</evidence>
<evidence type="ECO:0000256" key="4">
    <source>
        <dbReference type="ARBA" id="ARBA00023014"/>
    </source>
</evidence>
<name>A0ABP9I6D1_9ACTN</name>
<evidence type="ECO:0000256" key="2">
    <source>
        <dbReference type="ARBA" id="ARBA00022723"/>
    </source>
</evidence>
<dbReference type="InterPro" id="IPR036922">
    <property type="entry name" value="Rieske_2Fe-2S_sf"/>
</dbReference>
<comment type="similarity">
    <text evidence="6">Belongs to the bacterial ring-hydroxylating dioxygenase ferredoxin component family.</text>
</comment>
<evidence type="ECO:0000256" key="6">
    <source>
        <dbReference type="ARBA" id="ARBA00038001"/>
    </source>
</evidence>
<feature type="domain" description="Rieske" evidence="7">
    <location>
        <begin position="18"/>
        <end position="112"/>
    </location>
</feature>
<dbReference type="InterPro" id="IPR017941">
    <property type="entry name" value="Rieske_2Fe-2S"/>
</dbReference>
<keyword evidence="9" id="KW-1185">Reference proteome</keyword>
<keyword evidence="1" id="KW-0001">2Fe-2S</keyword>
<dbReference type="PROSITE" id="PS51296">
    <property type="entry name" value="RIESKE"/>
    <property type="match status" value="1"/>
</dbReference>
<reference evidence="9" key="1">
    <citation type="journal article" date="2019" name="Int. J. Syst. Evol. Microbiol.">
        <title>The Global Catalogue of Microorganisms (GCM) 10K type strain sequencing project: providing services to taxonomists for standard genome sequencing and annotation.</title>
        <authorList>
            <consortium name="The Broad Institute Genomics Platform"/>
            <consortium name="The Broad Institute Genome Sequencing Center for Infectious Disease"/>
            <person name="Wu L."/>
            <person name="Ma J."/>
        </authorList>
    </citation>
    <scope>NUCLEOTIDE SEQUENCE [LARGE SCALE GENOMIC DNA]</scope>
    <source>
        <strain evidence="9">JCM 18126</strain>
    </source>
</reference>
<keyword evidence="4" id="KW-0411">Iron-sulfur</keyword>
<dbReference type="Pfam" id="PF00355">
    <property type="entry name" value="Rieske"/>
    <property type="match status" value="1"/>
</dbReference>
<dbReference type="Proteomes" id="UP001501195">
    <property type="component" value="Unassembled WGS sequence"/>
</dbReference>
<proteinExistence type="inferred from homology"/>
<evidence type="ECO:0000313" key="9">
    <source>
        <dbReference type="Proteomes" id="UP001501195"/>
    </source>
</evidence>
<evidence type="ECO:0000313" key="8">
    <source>
        <dbReference type="EMBL" id="GAA4989321.1"/>
    </source>
</evidence>
<keyword evidence="3" id="KW-0408">Iron</keyword>
<gene>
    <name evidence="8" type="ORF">GCM10023225_28330</name>
</gene>
<dbReference type="RefSeq" id="WP_425560227.1">
    <property type="nucleotide sequence ID" value="NZ_BAABIL010000478.1"/>
</dbReference>
<dbReference type="EMBL" id="BAABIL010000478">
    <property type="protein sequence ID" value="GAA4989321.1"/>
    <property type="molecule type" value="Genomic_DNA"/>
</dbReference>
<protein>
    <recommendedName>
        <fullName evidence="7">Rieske domain-containing protein</fullName>
    </recommendedName>
</protein>
<organism evidence="8 9">
    <name type="scientific">Kineococcus glutinatus</name>
    <dbReference type="NCBI Taxonomy" id="1070872"/>
    <lineage>
        <taxon>Bacteria</taxon>
        <taxon>Bacillati</taxon>
        <taxon>Actinomycetota</taxon>
        <taxon>Actinomycetes</taxon>
        <taxon>Kineosporiales</taxon>
        <taxon>Kineosporiaceae</taxon>
        <taxon>Kineococcus</taxon>
    </lineage>
</organism>